<keyword evidence="1" id="KW-0472">Membrane</keyword>
<protein>
    <recommendedName>
        <fullName evidence="4">Integral membrane protein</fullName>
    </recommendedName>
</protein>
<evidence type="ECO:0000313" key="3">
    <source>
        <dbReference type="Proteomes" id="UP000776629"/>
    </source>
</evidence>
<feature type="transmembrane region" description="Helical" evidence="1">
    <location>
        <begin position="12"/>
        <end position="31"/>
    </location>
</feature>
<dbReference type="Proteomes" id="UP000776629">
    <property type="component" value="Unassembled WGS sequence"/>
</dbReference>
<feature type="transmembrane region" description="Helical" evidence="1">
    <location>
        <begin position="448"/>
        <end position="466"/>
    </location>
</feature>
<dbReference type="InterPro" id="IPR021200">
    <property type="entry name" value="CHIM_prot"/>
</dbReference>
<gene>
    <name evidence="2" type="ORF">H5993_00065</name>
</gene>
<sequence length="512" mass="57323">MRLSDHIWRGVRRLITGAFFLLTGLTLYYALLSQNFLLAAETTTWVTLVMLAALCLLVVILITDNPIRRGINWYRQKTGWWGMLLFGFLVLIVQGGLILATHPTIGFDAYMVHQALVDPTGINQRGYFSQNTNNLPLLLAEVGVSKLLGSTSWLTLDWATLVFVDIAALLNVVTIALINPQQIKTMWYLQGFGLLLFPSIIVPYTDTWVLPLVSLTLVGLVGAAKKWAIWWRSLFALIAGVGMSLTYFMKPSGIILVIGIGAVAIIASCRHLTWQRLGMGIWLMLLLAGSGYATYRQGVAYQDHQSFIKINRELEVPAIHFLSIGQSQPRGEYSTKEALAMAKLPKRADKVAYSKKMLKQHLQEDGFWGHLWFLIQKQGYNTADGTFGWLGEGTFMHAGKPSSDWRWLFQTFLYPKGANVATFRFVAQIAWVALLIVLVAGWQEKGVMVNGFRLTILGTYAFLLLFEGGRSRYLIQVLPEMLILGALLLPAAKQQIARLLVVTGLRKEREAK</sequence>
<organism evidence="2 3">
    <name type="scientific">Limosilactobacillus alvi</name>
    <dbReference type="NCBI Taxonomy" id="990412"/>
    <lineage>
        <taxon>Bacteria</taxon>
        <taxon>Bacillati</taxon>
        <taxon>Bacillota</taxon>
        <taxon>Bacilli</taxon>
        <taxon>Lactobacillales</taxon>
        <taxon>Lactobacillaceae</taxon>
        <taxon>Limosilactobacillus</taxon>
    </lineage>
</organism>
<dbReference type="RefSeq" id="WP_204775736.1">
    <property type="nucleotide sequence ID" value="NZ_JACJJQ010000001.1"/>
</dbReference>
<feature type="transmembrane region" description="Helical" evidence="1">
    <location>
        <begin position="421"/>
        <end position="442"/>
    </location>
</feature>
<feature type="transmembrane region" description="Helical" evidence="1">
    <location>
        <begin position="185"/>
        <end position="202"/>
    </location>
</feature>
<comment type="caution">
    <text evidence="2">The sequence shown here is derived from an EMBL/GenBank/DDBJ whole genome shotgun (WGS) entry which is preliminary data.</text>
</comment>
<keyword evidence="1" id="KW-0812">Transmembrane</keyword>
<keyword evidence="3" id="KW-1185">Reference proteome</keyword>
<accession>A0ABS2EL36</accession>
<proteinExistence type="predicted"/>
<evidence type="ECO:0000313" key="2">
    <source>
        <dbReference type="EMBL" id="MBM6753163.1"/>
    </source>
</evidence>
<reference evidence="2 3" key="1">
    <citation type="journal article" date="2021" name="Sci. Rep.">
        <title>The distribution of antibiotic resistance genes in chicken gut microbiota commensals.</title>
        <authorList>
            <person name="Juricova H."/>
            <person name="Matiasovicova J."/>
            <person name="Kubasova T."/>
            <person name="Cejkova D."/>
            <person name="Rychlik I."/>
        </authorList>
    </citation>
    <scope>NUCLEOTIDE SEQUENCE [LARGE SCALE GENOMIC DNA]</scope>
    <source>
        <strain evidence="2 3">An810</strain>
    </source>
</reference>
<feature type="transmembrane region" description="Helical" evidence="1">
    <location>
        <begin position="158"/>
        <end position="178"/>
    </location>
</feature>
<feature type="transmembrane region" description="Helical" evidence="1">
    <location>
        <begin position="83"/>
        <end position="101"/>
    </location>
</feature>
<name>A0ABS2EL36_9LACO</name>
<evidence type="ECO:0000256" key="1">
    <source>
        <dbReference type="SAM" id="Phobius"/>
    </source>
</evidence>
<dbReference type="NCBIfam" id="TIGR03766">
    <property type="entry name" value="TIGR03766 family XrtG-associated glycosyltransferase"/>
    <property type="match status" value="1"/>
</dbReference>
<feature type="transmembrane region" description="Helical" evidence="1">
    <location>
        <begin position="254"/>
        <end position="274"/>
    </location>
</feature>
<dbReference type="EMBL" id="JACJJQ010000001">
    <property type="protein sequence ID" value="MBM6753163.1"/>
    <property type="molecule type" value="Genomic_DNA"/>
</dbReference>
<feature type="transmembrane region" description="Helical" evidence="1">
    <location>
        <begin position="229"/>
        <end position="248"/>
    </location>
</feature>
<keyword evidence="1" id="KW-1133">Transmembrane helix</keyword>
<feature type="transmembrane region" description="Helical" evidence="1">
    <location>
        <begin position="43"/>
        <end position="62"/>
    </location>
</feature>
<evidence type="ECO:0008006" key="4">
    <source>
        <dbReference type="Google" id="ProtNLM"/>
    </source>
</evidence>